<dbReference type="GO" id="GO:0071555">
    <property type="term" value="P:cell wall organization"/>
    <property type="evidence" value="ECO:0007669"/>
    <property type="project" value="UniProtKB-KW"/>
</dbReference>
<dbReference type="InterPro" id="IPR029044">
    <property type="entry name" value="Nucleotide-diphossugar_trans"/>
</dbReference>
<feature type="transmembrane region" description="Helical" evidence="12">
    <location>
        <begin position="48"/>
        <end position="66"/>
    </location>
</feature>
<accession>A0A9Q0F809</accession>
<sequence length="762" mass="86032">MADPVFSTPLYSKFSDKNIINRVLDVTILFLLLLVLVYRLFSLNKHGFAWFLAFLCESWFTFMWVLTISTKWNPVDYETYPERLSQRVEEELPPVDVFVTTADPTLEPPLITVNTVISLLAVDYPADKLACYVSDDGCSPLTFYSLVEASKFAKNWVPFCRKYNVQVRAPSMYFSNEFSSSSSDGSLEFKQECKKMKDEYEELSRKIDDATKDSSLLNLRSDLAVFSNTERRNHPSIIKVVWENKESLPDGLPHLIYISREKRPNHPHNYKAGAMNVLTRVSGLLTNAPYMLNVDCDMPVNNPQIVRQAMCLFLGSSHESDSGFVQFPQTFYGGSKDDPLGNQFLIWNQYMIRGFAGIQGPFYGGTGCFHRRKAIYGSCPNDIANQARNLHSVHVNERPFLSLSGDLSEKDLLKIFGNSMEFMKSADTALKEKNNDAQNLSVMAEEAMPLAGCDYENVTSWGTEIGWQYGSATEDVVTGLMIHARGWRTILYMPDPPAFLGCAPPYGPTTIIQMKRWTTGWLEILFSEKSPIFATLKAKLQLRECLAYLYLITWGARSIPELCYSLLPAYCIITNSSFLPRVTEPAGCIYLALFTVYNLYTLREYLLIGLSSRGWWNNHRMMRINAVSAWLFGLISVVLKILGISETVFEVTQKDSSNDEEDAGRFTFNASPIFVPPTTLLLLQPSALAINLVARQPSSSSLKEAEHGTGFGELLCCVWLVMCFWPFARGLLAKEKYGIPLPTIFKSAFLTLAFVHLCKRAS</sequence>
<name>A0A9Q0F809_9ROSI</name>
<dbReference type="GO" id="GO:0012505">
    <property type="term" value="C:endomembrane system"/>
    <property type="evidence" value="ECO:0007669"/>
    <property type="project" value="UniProtKB-SubCell"/>
</dbReference>
<keyword evidence="14" id="KW-1185">Reference proteome</keyword>
<proteinExistence type="predicted"/>
<keyword evidence="11" id="KW-0175">Coiled coil</keyword>
<feature type="active site" evidence="8">
    <location>
        <position position="475"/>
    </location>
</feature>
<reference evidence="13" key="1">
    <citation type="submission" date="2022-02" db="EMBL/GenBank/DDBJ databases">
        <authorList>
            <person name="Henning P.M."/>
            <person name="McCubbin A.G."/>
            <person name="Shore J.S."/>
        </authorList>
    </citation>
    <scope>NUCLEOTIDE SEQUENCE</scope>
    <source>
        <strain evidence="13">F60SS</strain>
        <tissue evidence="13">Leaves</tissue>
    </source>
</reference>
<evidence type="ECO:0000256" key="12">
    <source>
        <dbReference type="SAM" id="Phobius"/>
    </source>
</evidence>
<evidence type="ECO:0000256" key="5">
    <source>
        <dbReference type="ARBA" id="ARBA00022989"/>
    </source>
</evidence>
<dbReference type="InterPro" id="IPR005150">
    <property type="entry name" value="Cellulose_synth"/>
</dbReference>
<evidence type="ECO:0000256" key="11">
    <source>
        <dbReference type="SAM" id="Coils"/>
    </source>
</evidence>
<feature type="transmembrane region" description="Helical" evidence="12">
    <location>
        <begin position="622"/>
        <end position="642"/>
    </location>
</feature>
<feature type="transmembrane region" description="Helical" evidence="12">
    <location>
        <begin position="714"/>
        <end position="733"/>
    </location>
</feature>
<keyword evidence="5 12" id="KW-1133">Transmembrane helix</keyword>
<organism evidence="13 14">
    <name type="scientific">Turnera subulata</name>
    <dbReference type="NCBI Taxonomy" id="218843"/>
    <lineage>
        <taxon>Eukaryota</taxon>
        <taxon>Viridiplantae</taxon>
        <taxon>Streptophyta</taxon>
        <taxon>Embryophyta</taxon>
        <taxon>Tracheophyta</taxon>
        <taxon>Spermatophyta</taxon>
        <taxon>Magnoliopsida</taxon>
        <taxon>eudicotyledons</taxon>
        <taxon>Gunneridae</taxon>
        <taxon>Pentapetalae</taxon>
        <taxon>rosids</taxon>
        <taxon>fabids</taxon>
        <taxon>Malpighiales</taxon>
        <taxon>Passifloraceae</taxon>
        <taxon>Turnera</taxon>
    </lineage>
</organism>
<keyword evidence="7" id="KW-0961">Cell wall biogenesis/degradation</keyword>
<dbReference type="OrthoDB" id="72851at2759"/>
<feature type="transmembrane region" description="Helical" evidence="12">
    <location>
        <begin position="589"/>
        <end position="610"/>
    </location>
</feature>
<feature type="transmembrane region" description="Helical" evidence="12">
    <location>
        <begin position="739"/>
        <end position="758"/>
    </location>
</feature>
<keyword evidence="3" id="KW-0808">Transferase</keyword>
<evidence type="ECO:0000256" key="7">
    <source>
        <dbReference type="ARBA" id="ARBA00023316"/>
    </source>
</evidence>
<dbReference type="EMBL" id="JAKUCV010006805">
    <property type="protein sequence ID" value="KAJ4825804.1"/>
    <property type="molecule type" value="Genomic_DNA"/>
</dbReference>
<evidence type="ECO:0000313" key="13">
    <source>
        <dbReference type="EMBL" id="KAJ4825804.1"/>
    </source>
</evidence>
<comment type="caution">
    <text evidence="13">The sequence shown here is derived from an EMBL/GenBank/DDBJ whole genome shotgun (WGS) entry which is preliminary data.</text>
</comment>
<feature type="transmembrane region" description="Helical" evidence="12">
    <location>
        <begin position="20"/>
        <end position="41"/>
    </location>
</feature>
<dbReference type="GO" id="GO:0016020">
    <property type="term" value="C:membrane"/>
    <property type="evidence" value="ECO:0007669"/>
    <property type="project" value="InterPro"/>
</dbReference>
<feature type="active site" evidence="8">
    <location>
        <position position="136"/>
    </location>
</feature>
<dbReference type="Gene3D" id="3.90.550.10">
    <property type="entry name" value="Spore Coat Polysaccharide Biosynthesis Protein SpsA, Chain A"/>
    <property type="match status" value="2"/>
</dbReference>
<dbReference type="AlphaFoldDB" id="A0A9Q0F809"/>
<keyword evidence="2" id="KW-0328">Glycosyltransferase</keyword>
<evidence type="ECO:0000313" key="14">
    <source>
        <dbReference type="Proteomes" id="UP001141552"/>
    </source>
</evidence>
<dbReference type="Pfam" id="PF03552">
    <property type="entry name" value="Cellulose_synt"/>
    <property type="match status" value="2"/>
</dbReference>
<protein>
    <recommendedName>
        <fullName evidence="15">Cellulose synthase-like protein H1</fullName>
    </recommendedName>
</protein>
<evidence type="ECO:0000256" key="4">
    <source>
        <dbReference type="ARBA" id="ARBA00022692"/>
    </source>
</evidence>
<evidence type="ECO:0000256" key="1">
    <source>
        <dbReference type="ARBA" id="ARBA00004127"/>
    </source>
</evidence>
<feature type="binding site" evidence="9">
    <location>
        <position position="136"/>
    </location>
    <ligand>
        <name>UDP-alpha-D-glucose</name>
        <dbReference type="ChEBI" id="CHEBI:58885"/>
    </ligand>
</feature>
<reference evidence="13" key="2">
    <citation type="journal article" date="2023" name="Plants (Basel)">
        <title>Annotation of the Turnera subulata (Passifloraceae) Draft Genome Reveals the S-Locus Evolved after the Divergence of Turneroideae from Passifloroideae in a Stepwise Manner.</title>
        <authorList>
            <person name="Henning P.M."/>
            <person name="Roalson E.H."/>
            <person name="Mir W."/>
            <person name="McCubbin A.G."/>
            <person name="Shore J.S."/>
        </authorList>
    </citation>
    <scope>NUCLEOTIDE SEQUENCE</scope>
    <source>
        <strain evidence="13">F60SS</strain>
    </source>
</reference>
<evidence type="ECO:0000256" key="10">
    <source>
        <dbReference type="PIRSR" id="PIRSR605150-3"/>
    </source>
</evidence>
<comment type="subcellular location">
    <subcellularLocation>
        <location evidence="1">Endomembrane system</location>
        <topology evidence="1">Multi-pass membrane protein</topology>
    </subcellularLocation>
</comment>
<feature type="coiled-coil region" evidence="11">
    <location>
        <begin position="186"/>
        <end position="220"/>
    </location>
</feature>
<evidence type="ECO:0000256" key="6">
    <source>
        <dbReference type="ARBA" id="ARBA00023136"/>
    </source>
</evidence>
<evidence type="ECO:0000256" key="8">
    <source>
        <dbReference type="PIRSR" id="PIRSR605150-1"/>
    </source>
</evidence>
<feature type="binding site" evidence="10">
    <location>
        <position position="271"/>
    </location>
    <ligand>
        <name>Mn(2+)</name>
        <dbReference type="ChEBI" id="CHEBI:29035"/>
    </ligand>
</feature>
<feature type="binding site" evidence="9">
    <location>
        <position position="107"/>
    </location>
    <ligand>
        <name>UDP-alpha-D-glucose</name>
        <dbReference type="ChEBI" id="CHEBI:58885"/>
    </ligand>
</feature>
<keyword evidence="6 12" id="KW-0472">Membrane</keyword>
<dbReference type="SUPFAM" id="SSF53448">
    <property type="entry name" value="Nucleotide-diphospho-sugar transferases"/>
    <property type="match status" value="1"/>
</dbReference>
<dbReference type="PANTHER" id="PTHR13301">
    <property type="entry name" value="X-BOX TRANSCRIPTION FACTOR-RELATED"/>
    <property type="match status" value="1"/>
</dbReference>
<dbReference type="GO" id="GO:0030244">
    <property type="term" value="P:cellulose biosynthetic process"/>
    <property type="evidence" value="ECO:0007669"/>
    <property type="project" value="InterPro"/>
</dbReference>
<evidence type="ECO:0008006" key="15">
    <source>
        <dbReference type="Google" id="ProtNLM"/>
    </source>
</evidence>
<evidence type="ECO:0000256" key="2">
    <source>
        <dbReference type="ARBA" id="ARBA00022676"/>
    </source>
</evidence>
<keyword evidence="4 12" id="KW-0812">Transmembrane</keyword>
<feature type="binding site" evidence="10">
    <location>
        <position position="295"/>
    </location>
    <ligand>
        <name>Mn(2+)</name>
        <dbReference type="ChEBI" id="CHEBI:29035"/>
    </ligand>
</feature>
<dbReference type="Proteomes" id="UP001141552">
    <property type="component" value="Unassembled WGS sequence"/>
</dbReference>
<evidence type="ECO:0000256" key="9">
    <source>
        <dbReference type="PIRSR" id="PIRSR605150-2"/>
    </source>
</evidence>
<gene>
    <name evidence="13" type="ORF">Tsubulata_021814</name>
</gene>
<dbReference type="GO" id="GO:0016760">
    <property type="term" value="F:cellulose synthase (UDP-forming) activity"/>
    <property type="evidence" value="ECO:0007669"/>
    <property type="project" value="InterPro"/>
</dbReference>
<feature type="transmembrane region" description="Helical" evidence="12">
    <location>
        <begin position="673"/>
        <end position="694"/>
    </location>
</feature>
<evidence type="ECO:0000256" key="3">
    <source>
        <dbReference type="ARBA" id="ARBA00022679"/>
    </source>
</evidence>